<organism evidence="5 6">
    <name type="scientific">Brevibacillus ruminantium</name>
    <dbReference type="NCBI Taxonomy" id="2950604"/>
    <lineage>
        <taxon>Bacteria</taxon>
        <taxon>Bacillati</taxon>
        <taxon>Bacillota</taxon>
        <taxon>Bacilli</taxon>
        <taxon>Bacillales</taxon>
        <taxon>Paenibacillaceae</taxon>
        <taxon>Brevibacillus</taxon>
    </lineage>
</organism>
<dbReference type="InterPro" id="IPR011199">
    <property type="entry name" value="Bacillithiol_biosynth_BshC"/>
</dbReference>
<evidence type="ECO:0000313" key="6">
    <source>
        <dbReference type="Proteomes" id="UP001056500"/>
    </source>
</evidence>
<dbReference type="PIRSF" id="PIRSF012535">
    <property type="entry name" value="UCP012535"/>
    <property type="match status" value="1"/>
</dbReference>
<keyword evidence="6" id="KW-1185">Reference proteome</keyword>
<name>A0ABY4WN94_9BACL</name>
<feature type="domain" description="Bacillithiol biosynthesis BshC N-terminal Rossmann-like" evidence="3">
    <location>
        <begin position="1"/>
        <end position="380"/>
    </location>
</feature>
<dbReference type="InterPro" id="IPR055398">
    <property type="entry name" value="Rossmann-like_BshC"/>
</dbReference>
<evidence type="ECO:0000313" key="5">
    <source>
        <dbReference type="EMBL" id="USG67547.1"/>
    </source>
</evidence>
<comment type="similarity">
    <text evidence="2">Belongs to the BshC family.</text>
</comment>
<evidence type="ECO:0000259" key="3">
    <source>
        <dbReference type="Pfam" id="PF10079"/>
    </source>
</evidence>
<feature type="coiled-coil region" evidence="2">
    <location>
        <begin position="453"/>
        <end position="480"/>
    </location>
</feature>
<keyword evidence="1 2" id="KW-0436">Ligase</keyword>
<reference evidence="5" key="1">
    <citation type="submission" date="2022-06" db="EMBL/GenBank/DDBJ databases">
        <title>Genome sequencing of Brevibacillus sp. BB3-R1.</title>
        <authorList>
            <person name="Heo J."/>
            <person name="Lee D."/>
            <person name="Won M."/>
            <person name="Han B.-H."/>
            <person name="Hong S.-B."/>
            <person name="Kwon S.-W."/>
        </authorList>
    </citation>
    <scope>NUCLEOTIDE SEQUENCE</scope>
    <source>
        <strain evidence="5">BB3-R1</strain>
    </source>
</reference>
<feature type="domain" description="Bacillithiol biosynthesis BshC C-terminal coiled-coil" evidence="4">
    <location>
        <begin position="382"/>
        <end position="540"/>
    </location>
</feature>
<dbReference type="Pfam" id="PF10079">
    <property type="entry name" value="Rossmann-like_BshC"/>
    <property type="match status" value="1"/>
</dbReference>
<evidence type="ECO:0000256" key="2">
    <source>
        <dbReference type="HAMAP-Rule" id="MF_01867"/>
    </source>
</evidence>
<dbReference type="InterPro" id="IPR055399">
    <property type="entry name" value="CC_BshC"/>
</dbReference>
<accession>A0ABY4WN94</accession>
<dbReference type="Pfam" id="PF24850">
    <property type="entry name" value="CC_BshC"/>
    <property type="match status" value="1"/>
</dbReference>
<proteinExistence type="inferred from homology"/>
<dbReference type="EMBL" id="CP098755">
    <property type="protein sequence ID" value="USG67547.1"/>
    <property type="molecule type" value="Genomic_DNA"/>
</dbReference>
<keyword evidence="2" id="KW-0175">Coiled coil</keyword>
<evidence type="ECO:0000256" key="1">
    <source>
        <dbReference type="ARBA" id="ARBA00022598"/>
    </source>
</evidence>
<comment type="function">
    <text evidence="2">Involved in bacillithiol (BSH) biosynthesis. May catalyze the last step of the pathway, the addition of cysteine to glucosamine malate (GlcN-Mal) to generate BSH.</text>
</comment>
<dbReference type="HAMAP" id="MF_01867">
    <property type="entry name" value="BshC"/>
    <property type="match status" value="1"/>
</dbReference>
<dbReference type="EC" id="6.-.-.-" evidence="2"/>
<evidence type="ECO:0000259" key="4">
    <source>
        <dbReference type="Pfam" id="PF24850"/>
    </source>
</evidence>
<protein>
    <recommendedName>
        <fullName evidence="2">Putative cysteine ligase BshC</fullName>
        <ecNumber evidence="2">6.-.-.-</ecNumber>
    </recommendedName>
</protein>
<dbReference type="Proteomes" id="UP001056500">
    <property type="component" value="Chromosome"/>
</dbReference>
<dbReference type="RefSeq" id="WP_251874646.1">
    <property type="nucleotide sequence ID" value="NZ_CP098755.1"/>
</dbReference>
<gene>
    <name evidence="2 5" type="primary">bshC</name>
    <name evidence="5" type="ORF">NDK47_09835</name>
</gene>
<dbReference type="NCBIfam" id="TIGR03998">
    <property type="entry name" value="thiol_BshC"/>
    <property type="match status" value="1"/>
</dbReference>
<sequence>MNVECISLPLANPLADDYRQGKDSALRFFRYAPYDKRSYRERIEWLSQNDIPHREALADGLYTYNQSIGNHQEALTNIELLRQSGTMVVIGGQQAGVLTGPLYTIHKAIHLIQAAKRLSAEWGVRVVPVFWIAGEDHDIDEIDHVYGLLDQESKLYKEKLALKRSGRPSASSVQLDHSDCQAFLNKLFAGLTETKETKEIRKWAEESLATSKTIVDWFARLTAALFGKYGLILVESSLPFVRELEKPVFTQILEQNESLSSLLVKAAGELEKAGYPQQLDVGGQEANLFLYEGVDRLQLLRHGDHFVTRRGTYTQGELLELLKKDPCRFSSNVVTRPLMQEHLFPTLAFIGGPGEVAYWAYLQEIFAAFGKQLPIVLPRMSVTLVEGAIARLLKEFDLSIERALGGFASWKEEWEAQQGPYPLTDRFQEVRDALRELYQPVVSEVARLEPGLKHLAEKNAARLQEQVDFLERRLHAALDQREDIGLRRLYRLETALYPAGGLQERKLTILPFLNRHGLSLIDRLVEAPFVHDDSHQVLYL</sequence>